<gene>
    <name evidence="8" type="ORF">E3N88_29545</name>
</gene>
<evidence type="ECO:0008006" key="10">
    <source>
        <dbReference type="Google" id="ProtNLM"/>
    </source>
</evidence>
<dbReference type="PANTHER" id="PTHR11937">
    <property type="entry name" value="ACTIN"/>
    <property type="match status" value="1"/>
</dbReference>
<dbReference type="Pfam" id="PF00022">
    <property type="entry name" value="Actin"/>
    <property type="match status" value="1"/>
</dbReference>
<dbReference type="InterPro" id="IPR043129">
    <property type="entry name" value="ATPase_NBD"/>
</dbReference>
<organism evidence="8 9">
    <name type="scientific">Mikania micrantha</name>
    <name type="common">bitter vine</name>
    <dbReference type="NCBI Taxonomy" id="192012"/>
    <lineage>
        <taxon>Eukaryota</taxon>
        <taxon>Viridiplantae</taxon>
        <taxon>Streptophyta</taxon>
        <taxon>Embryophyta</taxon>
        <taxon>Tracheophyta</taxon>
        <taxon>Spermatophyta</taxon>
        <taxon>Magnoliopsida</taxon>
        <taxon>eudicotyledons</taxon>
        <taxon>Gunneridae</taxon>
        <taxon>Pentapetalae</taxon>
        <taxon>asterids</taxon>
        <taxon>campanulids</taxon>
        <taxon>Asterales</taxon>
        <taxon>Asteraceae</taxon>
        <taxon>Asteroideae</taxon>
        <taxon>Heliantheae alliance</taxon>
        <taxon>Eupatorieae</taxon>
        <taxon>Mikania</taxon>
    </lineage>
</organism>
<accession>A0A5N6MJV6</accession>
<dbReference type="Proteomes" id="UP000326396">
    <property type="component" value="Linkage Group LG5"/>
</dbReference>
<keyword evidence="5" id="KW-0206">Cytoskeleton</keyword>
<evidence type="ECO:0000256" key="6">
    <source>
        <dbReference type="RuleBase" id="RU000487"/>
    </source>
</evidence>
<dbReference type="Gene3D" id="3.30.420.40">
    <property type="match status" value="2"/>
</dbReference>
<evidence type="ECO:0000256" key="7">
    <source>
        <dbReference type="SAM" id="MobiDB-lite"/>
    </source>
</evidence>
<comment type="caution">
    <text evidence="8">The sequence shown here is derived from an EMBL/GenBank/DDBJ whole genome shotgun (WGS) entry which is preliminary data.</text>
</comment>
<dbReference type="Gene3D" id="3.90.640.10">
    <property type="entry name" value="Actin, Chain A, domain 4"/>
    <property type="match status" value="1"/>
</dbReference>
<comment type="subcellular location">
    <subcellularLocation>
        <location evidence="1">Cytoplasm</location>
        <location evidence="1">Cytoskeleton</location>
    </subcellularLocation>
</comment>
<dbReference type="EMBL" id="SZYD01000015">
    <property type="protein sequence ID" value="KAD3640322.1"/>
    <property type="molecule type" value="Genomic_DNA"/>
</dbReference>
<dbReference type="AlphaFoldDB" id="A0A5N6MJV6"/>
<feature type="compositionally biased region" description="Basic and acidic residues" evidence="7">
    <location>
        <begin position="1"/>
        <end position="11"/>
    </location>
</feature>
<keyword evidence="4" id="KW-0067">ATP-binding</keyword>
<dbReference type="PRINTS" id="PR00190">
    <property type="entry name" value="ACTIN"/>
</dbReference>
<evidence type="ECO:0000256" key="2">
    <source>
        <dbReference type="ARBA" id="ARBA00022490"/>
    </source>
</evidence>
<evidence type="ECO:0000313" key="8">
    <source>
        <dbReference type="EMBL" id="KAD3640322.1"/>
    </source>
</evidence>
<reference evidence="8 9" key="1">
    <citation type="submission" date="2019-05" db="EMBL/GenBank/DDBJ databases">
        <title>Mikania micrantha, genome provides insights into the molecular mechanism of rapid growth.</title>
        <authorList>
            <person name="Liu B."/>
        </authorList>
    </citation>
    <scope>NUCLEOTIDE SEQUENCE [LARGE SCALE GENOMIC DNA]</scope>
    <source>
        <strain evidence="8">NLD-2019</strain>
        <tissue evidence="8">Leaf</tissue>
    </source>
</reference>
<evidence type="ECO:0000256" key="4">
    <source>
        <dbReference type="ARBA" id="ARBA00022840"/>
    </source>
</evidence>
<keyword evidence="3" id="KW-0547">Nucleotide-binding</keyword>
<comment type="similarity">
    <text evidence="6">Belongs to the actin family.</text>
</comment>
<dbReference type="FunFam" id="3.90.640.10:FF:000007">
    <property type="entry name" value="Actin like 7B"/>
    <property type="match status" value="1"/>
</dbReference>
<evidence type="ECO:0000313" key="9">
    <source>
        <dbReference type="Proteomes" id="UP000326396"/>
    </source>
</evidence>
<keyword evidence="9" id="KW-1185">Reference proteome</keyword>
<dbReference type="SUPFAM" id="SSF53067">
    <property type="entry name" value="Actin-like ATPase domain"/>
    <property type="match status" value="2"/>
</dbReference>
<dbReference type="GO" id="GO:0005524">
    <property type="term" value="F:ATP binding"/>
    <property type="evidence" value="ECO:0007669"/>
    <property type="project" value="UniProtKB-KW"/>
</dbReference>
<dbReference type="FunFam" id="3.30.420.40:FF:000148">
    <property type="entry name" value="Actin, alpha skeletal muscle"/>
    <property type="match status" value="1"/>
</dbReference>
<dbReference type="SMART" id="SM00268">
    <property type="entry name" value="ACTIN"/>
    <property type="match status" value="1"/>
</dbReference>
<proteinExistence type="inferred from homology"/>
<evidence type="ECO:0000256" key="3">
    <source>
        <dbReference type="ARBA" id="ARBA00022741"/>
    </source>
</evidence>
<evidence type="ECO:0000256" key="1">
    <source>
        <dbReference type="ARBA" id="ARBA00004245"/>
    </source>
</evidence>
<sequence length="514" mass="58188">MDQSDACKEEQQFVGENGGLKSPHRRRRPVVGSGDCQQGSAEIRSTLEFGRQFVVATYVPLPFRYYLKKVSNSKRDLIAFEVEALQWKAHTNKPFSIEYANDMREGPVWLNYMHMVAGKTWYAIAFEDGIRTHDYGDKINSIGSVKVSIIKTRECVNVCQLLYVLTAFLIDLQAGFASNDVPAVVFPTISGTPRHKTMGVMDHNNNKNFVGDEALSRGGHMVLKYPIEHGTISDWDDMEQIWHQTFYSELRVDPEDHHVLLTEPLLNSRLTREKITQIMFETFNVRAMSLYLQAMLSMYASGRTTGFVLDIGDGMSQFVPVFDGHTLPGSVRHSLGGRDVTLYLMKILLERGYVFNNAVEQEIARDIKEKLSYVALDYVEEHETAKKMNYELPDGQIITLGAERFRCSEVLFDPYLNGMTFDGIHETINNSIIKSYDMDINRGLYGNIVISGGSTMFPGFANRIEKEITALAPSSMKINVVANPERRYNAWIGGSILASLSSFQMVNYIYDSNE</sequence>
<dbReference type="InterPro" id="IPR004000">
    <property type="entry name" value="Actin"/>
</dbReference>
<protein>
    <recommendedName>
        <fullName evidence="10">Actin</fullName>
    </recommendedName>
</protein>
<evidence type="ECO:0000256" key="5">
    <source>
        <dbReference type="ARBA" id="ARBA00023212"/>
    </source>
</evidence>
<keyword evidence="2" id="KW-0963">Cytoplasm</keyword>
<name>A0A5N6MJV6_9ASTR</name>
<feature type="region of interest" description="Disordered" evidence="7">
    <location>
        <begin position="1"/>
        <end position="37"/>
    </location>
</feature>
<dbReference type="GO" id="GO:0005856">
    <property type="term" value="C:cytoskeleton"/>
    <property type="evidence" value="ECO:0007669"/>
    <property type="project" value="UniProtKB-SubCell"/>
</dbReference>